<dbReference type="PANTHER" id="PTHR32089:SF112">
    <property type="entry name" value="LYSOZYME-LIKE PROTEIN-RELATED"/>
    <property type="match status" value="1"/>
</dbReference>
<dbReference type="InterPro" id="IPR003660">
    <property type="entry name" value="HAMP_dom"/>
</dbReference>
<proteinExistence type="predicted"/>
<reference evidence="7" key="1">
    <citation type="journal article" date="2014" name="Genome Announc.">
        <title>Draft Genome Sequences of Three Alkaliphilic Bacillus Strains, Bacillus wakoensis JCM 9140T, Bacillus akibai JCM 9157T, and Bacillus hemicellulosilyticus JCM 9152T.</title>
        <authorList>
            <person name="Yuki M."/>
            <person name="Oshima K."/>
            <person name="Suda W."/>
            <person name="Oshida Y."/>
            <person name="Kitamura K."/>
            <person name="Iida T."/>
            <person name="Hattori M."/>
            <person name="Ohkuma M."/>
        </authorList>
    </citation>
    <scope>NUCLEOTIDE SEQUENCE [LARGE SCALE GENOMIC DNA]</scope>
    <source>
        <strain evidence="7">JCM 9152</strain>
    </source>
</reference>
<feature type="transmembrane region" description="Helical" evidence="5">
    <location>
        <begin position="7"/>
        <end position="27"/>
    </location>
</feature>
<dbReference type="OrthoDB" id="2168386at2"/>
<keyword evidence="3 5" id="KW-0472">Membrane</keyword>
<gene>
    <name evidence="7" type="ORF">JCM9152_2896</name>
</gene>
<feature type="region of interest" description="Disordered" evidence="4">
    <location>
        <begin position="264"/>
        <end position="287"/>
    </location>
</feature>
<dbReference type="GO" id="GO:0007165">
    <property type="term" value="P:signal transduction"/>
    <property type="evidence" value="ECO:0007669"/>
    <property type="project" value="InterPro"/>
</dbReference>
<evidence type="ECO:0000256" key="2">
    <source>
        <dbReference type="ARBA" id="ARBA00022475"/>
    </source>
</evidence>
<evidence type="ECO:0000256" key="3">
    <source>
        <dbReference type="ARBA" id="ARBA00023136"/>
    </source>
</evidence>
<dbReference type="EMBL" id="BAUU01000019">
    <property type="protein sequence ID" value="GAE31427.1"/>
    <property type="molecule type" value="Genomic_DNA"/>
</dbReference>
<feature type="region of interest" description="Disordered" evidence="4">
    <location>
        <begin position="323"/>
        <end position="346"/>
    </location>
</feature>
<accession>W4QHS2</accession>
<sequence length="346" mass="38822">MNLQKKLLFSFLGVILVCLGLLLYAIYNLTELNRDANTIYHERLVPTKHLVDLARLTENTNFLMVQSIINEDPSLTNEAIQNLDEISIILDEYEQLPLTSAERERFEHFSESWSSFERRVRNNRGLISSQRYDDAREGLNGGMQLFESTSADLMALVEINDSEAEQLLEANNSSYQRTVGLSIILTIVIVAGSVIYALFFSRYLSSNLKKITQRLNAIAKGDLTGEPMKLKSKDELSSLAQGLHSMQEQLRQLILKTSEASQQVSASSEQMSASSEQSSRASEQMTQLALNTSEGADKQLQSINQVSSSLTQMNRSLQQIAHNSHEMASYSEKTAESTDHALRPFN</sequence>
<evidence type="ECO:0000256" key="5">
    <source>
        <dbReference type="SAM" id="Phobius"/>
    </source>
</evidence>
<dbReference type="Gene3D" id="1.10.287.950">
    <property type="entry name" value="Methyl-accepting chemotaxis protein"/>
    <property type="match status" value="1"/>
</dbReference>
<evidence type="ECO:0000313" key="8">
    <source>
        <dbReference type="Proteomes" id="UP000018895"/>
    </source>
</evidence>
<dbReference type="PROSITE" id="PS50885">
    <property type="entry name" value="HAMP"/>
    <property type="match status" value="1"/>
</dbReference>
<feature type="compositionally biased region" description="Basic and acidic residues" evidence="4">
    <location>
        <begin position="333"/>
        <end position="346"/>
    </location>
</feature>
<dbReference type="GO" id="GO:0005886">
    <property type="term" value="C:plasma membrane"/>
    <property type="evidence" value="ECO:0007669"/>
    <property type="project" value="UniProtKB-SubCell"/>
</dbReference>
<dbReference type="SMART" id="SM00304">
    <property type="entry name" value="HAMP"/>
    <property type="match status" value="1"/>
</dbReference>
<dbReference type="RefSeq" id="WP_035345040.1">
    <property type="nucleotide sequence ID" value="NZ_BAUU01000019.1"/>
</dbReference>
<name>W4QHS2_9BACI</name>
<evidence type="ECO:0000256" key="4">
    <source>
        <dbReference type="SAM" id="MobiDB-lite"/>
    </source>
</evidence>
<evidence type="ECO:0000259" key="6">
    <source>
        <dbReference type="PROSITE" id="PS50885"/>
    </source>
</evidence>
<dbReference type="AlphaFoldDB" id="W4QHS2"/>
<comment type="caution">
    <text evidence="7">The sequence shown here is derived from an EMBL/GenBank/DDBJ whole genome shotgun (WGS) entry which is preliminary data.</text>
</comment>
<feature type="domain" description="HAMP" evidence="6">
    <location>
        <begin position="202"/>
        <end position="255"/>
    </location>
</feature>
<protein>
    <submittedName>
        <fullName evidence="7">Methyl-accepting chemotaxis sensory transducer</fullName>
    </submittedName>
</protein>
<keyword evidence="5" id="KW-0812">Transmembrane</keyword>
<dbReference type="STRING" id="1236971.JCM9152_2896"/>
<keyword evidence="8" id="KW-1185">Reference proteome</keyword>
<organism evidence="7 8">
    <name type="scientific">Halalkalibacter hemicellulosilyticusJCM 9152</name>
    <dbReference type="NCBI Taxonomy" id="1236971"/>
    <lineage>
        <taxon>Bacteria</taxon>
        <taxon>Bacillati</taxon>
        <taxon>Bacillota</taxon>
        <taxon>Bacilli</taxon>
        <taxon>Bacillales</taxon>
        <taxon>Bacillaceae</taxon>
        <taxon>Halalkalibacter</taxon>
    </lineage>
</organism>
<feature type="compositionally biased region" description="Low complexity" evidence="4">
    <location>
        <begin position="264"/>
        <end position="284"/>
    </location>
</feature>
<dbReference type="Proteomes" id="UP000018895">
    <property type="component" value="Unassembled WGS sequence"/>
</dbReference>
<feature type="transmembrane region" description="Helical" evidence="5">
    <location>
        <begin position="179"/>
        <end position="200"/>
    </location>
</feature>
<keyword evidence="5" id="KW-1133">Transmembrane helix</keyword>
<dbReference type="InterPro" id="IPR024478">
    <property type="entry name" value="HlyB_4HB_MCP"/>
</dbReference>
<evidence type="ECO:0000313" key="7">
    <source>
        <dbReference type="EMBL" id="GAE31427.1"/>
    </source>
</evidence>
<evidence type="ECO:0000256" key="1">
    <source>
        <dbReference type="ARBA" id="ARBA00004236"/>
    </source>
</evidence>
<comment type="subcellular location">
    <subcellularLocation>
        <location evidence="1">Cell membrane</location>
    </subcellularLocation>
</comment>
<dbReference type="CDD" id="cd06225">
    <property type="entry name" value="HAMP"/>
    <property type="match status" value="1"/>
</dbReference>
<dbReference type="SUPFAM" id="SSF58104">
    <property type="entry name" value="Methyl-accepting chemotaxis protein (MCP) signaling domain"/>
    <property type="match status" value="1"/>
</dbReference>
<dbReference type="PANTHER" id="PTHR32089">
    <property type="entry name" value="METHYL-ACCEPTING CHEMOTAXIS PROTEIN MCPB"/>
    <property type="match status" value="1"/>
</dbReference>
<keyword evidence="2" id="KW-1003">Cell membrane</keyword>
<dbReference type="Pfam" id="PF00672">
    <property type="entry name" value="HAMP"/>
    <property type="match status" value="1"/>
</dbReference>
<dbReference type="Pfam" id="PF12729">
    <property type="entry name" value="4HB_MCP_1"/>
    <property type="match status" value="1"/>
</dbReference>